<dbReference type="AlphaFoldDB" id="A0A3M7S4Z1"/>
<evidence type="ECO:0000313" key="2">
    <source>
        <dbReference type="Proteomes" id="UP000276133"/>
    </source>
</evidence>
<keyword evidence="2" id="KW-1185">Reference proteome</keyword>
<sequence>MKSMIIIEAIQTMKKFATYVKKFFGLELLALRSAATLFDSSFCPGTGRVLVAMSQLSQKVLMLTFHMSLERPRVTVALVTAGRLAHKRLFVLVRQQMTIQMVLALERLVAQVTTVLSLVAVNQSMLGQGAFVREYLAAVGTRLNRRVGLGGQAVKRLGLVASVPILVALRTVRAHVFGGERLGLLFQRLALVQCVVWAIFALQLGIVETVVEHKLGRCGLAQIAQRIHELLRLGVRLLLRI</sequence>
<dbReference type="EMBL" id="REGN01002048">
    <property type="protein sequence ID" value="RNA30749.1"/>
    <property type="molecule type" value="Genomic_DNA"/>
</dbReference>
<comment type="caution">
    <text evidence="1">The sequence shown here is derived from an EMBL/GenBank/DDBJ whole genome shotgun (WGS) entry which is preliminary data.</text>
</comment>
<dbReference type="Proteomes" id="UP000276133">
    <property type="component" value="Unassembled WGS sequence"/>
</dbReference>
<gene>
    <name evidence="1" type="ORF">BpHYR1_025587</name>
</gene>
<reference evidence="1 2" key="1">
    <citation type="journal article" date="2018" name="Sci. Rep.">
        <title>Genomic signatures of local adaptation to the degree of environmental predictability in rotifers.</title>
        <authorList>
            <person name="Franch-Gras L."/>
            <person name="Hahn C."/>
            <person name="Garcia-Roger E.M."/>
            <person name="Carmona M.J."/>
            <person name="Serra M."/>
            <person name="Gomez A."/>
        </authorList>
    </citation>
    <scope>NUCLEOTIDE SEQUENCE [LARGE SCALE GENOMIC DNA]</scope>
    <source>
        <strain evidence="1">HYR1</strain>
    </source>
</reference>
<protein>
    <submittedName>
        <fullName evidence="1">Uncharacterized protein</fullName>
    </submittedName>
</protein>
<organism evidence="1 2">
    <name type="scientific">Brachionus plicatilis</name>
    <name type="common">Marine rotifer</name>
    <name type="synonym">Brachionus muelleri</name>
    <dbReference type="NCBI Taxonomy" id="10195"/>
    <lineage>
        <taxon>Eukaryota</taxon>
        <taxon>Metazoa</taxon>
        <taxon>Spiralia</taxon>
        <taxon>Gnathifera</taxon>
        <taxon>Rotifera</taxon>
        <taxon>Eurotatoria</taxon>
        <taxon>Monogononta</taxon>
        <taxon>Pseudotrocha</taxon>
        <taxon>Ploima</taxon>
        <taxon>Brachionidae</taxon>
        <taxon>Brachionus</taxon>
    </lineage>
</organism>
<accession>A0A3M7S4Z1</accession>
<name>A0A3M7S4Z1_BRAPC</name>
<evidence type="ECO:0000313" key="1">
    <source>
        <dbReference type="EMBL" id="RNA30749.1"/>
    </source>
</evidence>
<proteinExistence type="predicted"/>